<reference evidence="1" key="1">
    <citation type="journal article" date="2013" name="Genome Biol.">
        <title>Draft genome of the mountain pine beetle, Dendroctonus ponderosae Hopkins, a major forest pest.</title>
        <authorList>
            <person name="Keeling C.I."/>
            <person name="Yuen M.M."/>
            <person name="Liao N.Y."/>
            <person name="Docking T.R."/>
            <person name="Chan S.K."/>
            <person name="Taylor G.A."/>
            <person name="Palmquist D.L."/>
            <person name="Jackman S.D."/>
            <person name="Nguyen A."/>
            <person name="Li M."/>
            <person name="Henderson H."/>
            <person name="Janes J.K."/>
            <person name="Zhao Y."/>
            <person name="Pandoh P."/>
            <person name="Moore R."/>
            <person name="Sperling F.A."/>
            <person name="Huber D.P."/>
            <person name="Birol I."/>
            <person name="Jones S.J."/>
            <person name="Bohlmann J."/>
        </authorList>
    </citation>
    <scope>NUCLEOTIDE SEQUENCE</scope>
</reference>
<gene>
    <name evidence="1" type="ORF">YQE_07121</name>
</gene>
<dbReference type="AlphaFoldDB" id="N6T7Y5"/>
<sequence length="68" mass="7242">MSKEEPSTSQMLPLALGVGIVVASFVIYKLYFSRPNSSKVALLIGAHKHCTNHSAALLGGTAEKRTLT</sequence>
<dbReference type="EMBL" id="KB740983">
    <property type="protein sequence ID" value="ENN76344.1"/>
    <property type="molecule type" value="Genomic_DNA"/>
</dbReference>
<proteinExistence type="predicted"/>
<organism evidence="1">
    <name type="scientific">Dendroctonus ponderosae</name>
    <name type="common">Mountain pine beetle</name>
    <dbReference type="NCBI Taxonomy" id="77166"/>
    <lineage>
        <taxon>Eukaryota</taxon>
        <taxon>Metazoa</taxon>
        <taxon>Ecdysozoa</taxon>
        <taxon>Arthropoda</taxon>
        <taxon>Hexapoda</taxon>
        <taxon>Insecta</taxon>
        <taxon>Pterygota</taxon>
        <taxon>Neoptera</taxon>
        <taxon>Endopterygota</taxon>
        <taxon>Coleoptera</taxon>
        <taxon>Polyphaga</taxon>
        <taxon>Cucujiformia</taxon>
        <taxon>Curculionidae</taxon>
        <taxon>Scolytinae</taxon>
        <taxon>Dendroctonus</taxon>
    </lineage>
</organism>
<accession>N6T7Y5</accession>
<feature type="non-terminal residue" evidence="1">
    <location>
        <position position="1"/>
    </location>
</feature>
<name>N6T7Y5_DENPD</name>
<dbReference type="HOGENOM" id="CLU_2796590_0_0_1"/>
<protein>
    <submittedName>
        <fullName evidence="1">Uncharacterized protein</fullName>
    </submittedName>
</protein>
<evidence type="ECO:0000313" key="1">
    <source>
        <dbReference type="EMBL" id="ENN76344.1"/>
    </source>
</evidence>